<dbReference type="SUPFAM" id="SSF51126">
    <property type="entry name" value="Pectin lyase-like"/>
    <property type="match status" value="1"/>
</dbReference>
<evidence type="ECO:0000313" key="10">
    <source>
        <dbReference type="Proteomes" id="UP000713479"/>
    </source>
</evidence>
<dbReference type="GO" id="GO:0008234">
    <property type="term" value="F:cysteine-type peptidase activity"/>
    <property type="evidence" value="ECO:0007669"/>
    <property type="project" value="InterPro"/>
</dbReference>
<protein>
    <recommendedName>
        <fullName evidence="8">Peptidase C1A papain C-terminal domain-containing protein</fullName>
    </recommendedName>
</protein>
<keyword evidence="4" id="KW-0964">Secreted</keyword>
<dbReference type="Pfam" id="PF02415">
    <property type="entry name" value="Chlam_PMP"/>
    <property type="match status" value="1"/>
</dbReference>
<dbReference type="InterPro" id="IPR025660">
    <property type="entry name" value="Pept_his_AS"/>
</dbReference>
<comment type="subcellular location">
    <subcellularLocation>
        <location evidence="1">Cell envelope</location>
    </subcellularLocation>
    <subcellularLocation>
        <location evidence="2">Cell outer membrane</location>
    </subcellularLocation>
    <subcellularLocation>
        <location evidence="3">Secreted</location>
    </subcellularLocation>
</comment>
<dbReference type="InterPro" id="IPR012334">
    <property type="entry name" value="Pectin_lyas_fold"/>
</dbReference>
<evidence type="ECO:0000256" key="4">
    <source>
        <dbReference type="ARBA" id="ARBA00022525"/>
    </source>
</evidence>
<dbReference type="SUPFAM" id="SSF54001">
    <property type="entry name" value="Cysteine proteinases"/>
    <property type="match status" value="1"/>
</dbReference>
<keyword evidence="7" id="KW-0998">Cell outer membrane</keyword>
<dbReference type="CDD" id="cd02619">
    <property type="entry name" value="Peptidase_C1"/>
    <property type="match status" value="1"/>
</dbReference>
<evidence type="ECO:0000256" key="1">
    <source>
        <dbReference type="ARBA" id="ARBA00004196"/>
    </source>
</evidence>
<dbReference type="InterPro" id="IPR003368">
    <property type="entry name" value="POMP_repeat"/>
</dbReference>
<gene>
    <name evidence="9" type="ORF">E7Z74_02315</name>
</gene>
<dbReference type="PROSITE" id="PS00639">
    <property type="entry name" value="THIOL_PROTEASE_HIS"/>
    <property type="match status" value="1"/>
</dbReference>
<dbReference type="Gene3D" id="2.160.20.10">
    <property type="entry name" value="Single-stranded right-handed beta-helix, Pectin lyase-like"/>
    <property type="match status" value="1"/>
</dbReference>
<dbReference type="InterPro" id="IPR000668">
    <property type="entry name" value="Peptidase_C1A_C"/>
</dbReference>
<accession>A0A8T3VQ70</accession>
<dbReference type="Proteomes" id="UP000713479">
    <property type="component" value="Unassembled WGS sequence"/>
</dbReference>
<evidence type="ECO:0000256" key="2">
    <source>
        <dbReference type="ARBA" id="ARBA00004442"/>
    </source>
</evidence>
<comment type="caution">
    <text evidence="9">The sequence shown here is derived from an EMBL/GenBank/DDBJ whole genome shotgun (WGS) entry which is preliminary data.</text>
</comment>
<feature type="domain" description="Peptidase C1A papain C-terminal" evidence="8">
    <location>
        <begin position="1210"/>
        <end position="1428"/>
    </location>
</feature>
<keyword evidence="6" id="KW-0472">Membrane</keyword>
<dbReference type="GO" id="GO:0005576">
    <property type="term" value="C:extracellular region"/>
    <property type="evidence" value="ECO:0007669"/>
    <property type="project" value="UniProtKB-SubCell"/>
</dbReference>
<dbReference type="Pfam" id="PF00112">
    <property type="entry name" value="Peptidase_C1"/>
    <property type="match status" value="1"/>
</dbReference>
<dbReference type="PANTHER" id="PTHR11319">
    <property type="entry name" value="G PROTEIN-COUPLED RECEPTOR-RELATED"/>
    <property type="match status" value="1"/>
</dbReference>
<dbReference type="Gene3D" id="3.90.70.10">
    <property type="entry name" value="Cysteine proteinases"/>
    <property type="match status" value="1"/>
</dbReference>
<reference evidence="9" key="1">
    <citation type="submission" date="2019-04" db="EMBL/GenBank/DDBJ databases">
        <title>Evolution of Biomass-Degrading Anaerobic Consortia Revealed by Metagenomics.</title>
        <authorList>
            <person name="Peng X."/>
        </authorList>
    </citation>
    <scope>NUCLEOTIDE SEQUENCE</scope>
    <source>
        <strain evidence="9">SIG13</strain>
    </source>
</reference>
<dbReference type="PANTHER" id="PTHR11319:SF35">
    <property type="entry name" value="OUTER MEMBRANE PROTEIN PMPC-RELATED"/>
    <property type="match status" value="1"/>
</dbReference>
<evidence type="ECO:0000256" key="5">
    <source>
        <dbReference type="ARBA" id="ARBA00022729"/>
    </source>
</evidence>
<dbReference type="SMART" id="SM00645">
    <property type="entry name" value="Pept_C1"/>
    <property type="match status" value="1"/>
</dbReference>
<evidence type="ECO:0000256" key="3">
    <source>
        <dbReference type="ARBA" id="ARBA00004613"/>
    </source>
</evidence>
<dbReference type="SMART" id="SM00710">
    <property type="entry name" value="PbH1"/>
    <property type="match status" value="7"/>
</dbReference>
<dbReference type="GO" id="GO:0006508">
    <property type="term" value="P:proteolysis"/>
    <property type="evidence" value="ECO:0007669"/>
    <property type="project" value="InterPro"/>
</dbReference>
<evidence type="ECO:0000313" key="9">
    <source>
        <dbReference type="EMBL" id="MBE6510095.1"/>
    </source>
</evidence>
<dbReference type="Gene3D" id="2.60.40.10">
    <property type="entry name" value="Immunoglobulins"/>
    <property type="match status" value="1"/>
</dbReference>
<dbReference type="InterPro" id="IPR011050">
    <property type="entry name" value="Pectin_lyase_fold/virulence"/>
</dbReference>
<organism evidence="9 10">
    <name type="scientific">Methanobrevibacter millerae</name>
    <dbReference type="NCBI Taxonomy" id="230361"/>
    <lineage>
        <taxon>Archaea</taxon>
        <taxon>Methanobacteriati</taxon>
        <taxon>Methanobacteriota</taxon>
        <taxon>Methanomada group</taxon>
        <taxon>Methanobacteria</taxon>
        <taxon>Methanobacteriales</taxon>
        <taxon>Methanobacteriaceae</taxon>
        <taxon>Methanobrevibacter</taxon>
    </lineage>
</organism>
<dbReference type="InterPro" id="IPR013783">
    <property type="entry name" value="Ig-like_fold"/>
</dbReference>
<name>A0A8T3VQ70_9EURY</name>
<dbReference type="EMBL" id="SUTF01000003">
    <property type="protein sequence ID" value="MBE6510095.1"/>
    <property type="molecule type" value="Genomic_DNA"/>
</dbReference>
<evidence type="ECO:0000259" key="8">
    <source>
        <dbReference type="SMART" id="SM00645"/>
    </source>
</evidence>
<proteinExistence type="predicted"/>
<dbReference type="InterPro" id="IPR038765">
    <property type="entry name" value="Papain-like_cys_pep_sf"/>
</dbReference>
<evidence type="ECO:0000256" key="7">
    <source>
        <dbReference type="ARBA" id="ARBA00023237"/>
    </source>
</evidence>
<evidence type="ECO:0000256" key="6">
    <source>
        <dbReference type="ARBA" id="ARBA00023136"/>
    </source>
</evidence>
<keyword evidence="5" id="KW-0732">Signal</keyword>
<sequence length="2360" mass="260089">MKNKLFLIFICLILLSISTVSAGDINQTNIDEIDNSVLSTSNDVIVDTISASENDNLTSKSEHIDANILNSNFDFNTLKPTFKFISIKSNSNDYNYNFITSVSDTGRYNVKYVLTSVDGNKVVLNNLTNQIISYTLTKPLKNLDVSVEGYEIQFDYPLTALKLILDYTSPSDYITLSHDYSWVDGIDTCTAGGYFFSFNNKIIDGNGYTINGLSETTFKKDFGPVPKLNYHDWNLINLGNNAILKNINLINFTYDKYGYVNGGMIYVSGTNVTLSNVNITNAVNTAYSYETESGYGGAIIWDGNGGLIDKCNIINCHGGQYGTVTILKDNIVMNNCVIDNASVANWIDESIGAAAIRWDGNNGTLINTLVKNSKRSDSVPNNQYRGTVSFTKKPNLIENVIITNSSIGPDLMVLGMPVEDYMGKNVQFESDFIKLTPETITLNNNIFTVKSVRSGTVTYVIDDKITKTTSVDKNGQFILDYSFNPSQNYLIKVTYNGNKYYNSYTKYFGYNIGNSESFASFTDLYNLISSSSSSIIDLEKNYVYDPIKDSDLANGIIISKDITINGNNHYIDADYNPVRIFTTNVNIVLNNLTFKNSRLNSSGNAILANNAISINYCTFDNNWASGQIGGAVNLNGGNSYVKYCTFTNNKAKTGAAIAINSENNYILYSLFKGNEKDYGGNMDYGSAISLAKGKTSYVNNNALLDYRPLNQISNSYCRNNWYGSNDLPDSSEDGAPSIPNYLKADLDYTIKKNVLTAKILFTESDTGKIVDVDFQRPVYYIINSNLTVSDTSNSISYQINGNTHINALVDNQRLTVNQGNLWYVNGSVSSSGSGNESSPYKTLKYAINNAEDGDTIYVAPGIYTGSSNVGLTISKAVTIERWGDTGEVIFDGQQNNYGIFTLNSNIIISSITFMNSTKRYGGAITINKDSIIIESIFMNNNASEDGGAIYITSGGANILNSKFINNHATYNGGAIAGDNINMTICNSIFENNTAAKGGAINGEGSESYINVIDSIFQNNIADSYGGALASNGEGNVAYSSFINNIAVLGGGAVYIWGNSHYITNSLFINNYATYGGAIINLYADLFLDNSHFNNNNAFAFGGAVYKSYGDLLIFKSDFSNNYAYYDGGAAYVHKNISSVFESLFKRNMANYGGGAIHSISSNLSYSGSYMLNNISTSSNGYIYTEYINSFIDFGNYTMVVANTSNYNGKLPSYFNLVDNGWDTSVKNQGDLDICWDYSVIATVETAIKKATGIEVDLSENNVKNLISKYSMYGTSREPNEGGTDWEALSYLANSLGPVFENTDSISAFGFSPLLKKVFHISNIGLAERSRSNPLDNDEVKEAIIKYGAVKASISMDDSYKGNYNYYHSRNIITNHAVAIVGWDDNYPVSNFPDGCPGKGAWIVKNSWGPDWCDDGYFHVSYYDQSFAWIELYYIMFNDTIRYDRVYQYDFSNRYSMQYASYYKNVYNSVKNEALSGFSTYFDKALNWEVFVYVGDELRHIQNGSSISAGYFTFNFDKKIPVSKGEQFTVCLKVNNTIIPYVYKSDLNSNPGDAGISYYSMDGKTWIDLDTANEVACLKVFTQNMNGSLIKINPIANVTYNSPITVGFDIENKTKVSYIVKNNEEKVIINKTYLIGKNQIILSNLAVGDYIITIFNEANEKFTGDVKSAAFTINKAINNVEVIVDNKILPGDVIVKVNADINGIYNVSIGDKSVNVNVKSGYGENIISLPANLNYVTNTSCDTQNYTVNIKEAKFNVTKSINNIKIMVENTTYPNNVTIKLTADIKGTYIVDINGTEYELIVKNNGETVSKSILLAPNNYLANITKYYHDIYDAKITTSNFKVTGLNIINISASDVIKSYGDSDQFIVTLTKDGSPFSNAEVKISLNGNTYYRTTDDDGKVYLSIYLDSGVYNAVITYLGSGLVPAKVVKITVKALDTETELSYVKNSRDSVTLMADVNQASVSGNIVFDVNGKEYVSEISNSKASYTLYGLESGLYTVKAYYGGDINHESSTSNIVSFTIDSNKVNISAPDLIKYYNGNERFVVILKDKDNKAIVDEKVSITINGMEYTRTTNSNGEASMAINLNCGVYPVTTEYKDQKIDSKVTVISTILGKDITKIFRNDTQYYATFLDNKGNFLKNKDVTFNINGVFYTRTTNDKGVAKLNINLGQGDYIITAKNPVTGEQRSNIVKVLPSIIENNDITKYYKNDTQYLVKVLNLDGSVAGAGVNVTFNINGVFYTRTTNASGYAKLNINLAPGEYIITAEYNGLKVSNKIKVLPVLSAGDLSMSFRDGSKFEAKLLDGQGNVYASQTIKFNINGVFYGRTTDANGIAKLNINLMSGKYIITSMYNGAAIANEITIS</sequence>
<dbReference type="InterPro" id="IPR006626">
    <property type="entry name" value="PbH1"/>
</dbReference>